<dbReference type="SMART" id="SM00870">
    <property type="entry name" value="Asparaginase"/>
    <property type="match status" value="1"/>
</dbReference>
<protein>
    <recommendedName>
        <fullName evidence="1">asparaginase</fullName>
        <ecNumber evidence="1">3.5.1.1</ecNumber>
    </recommendedName>
</protein>
<dbReference type="FunFam" id="3.40.50.40:FF:000001">
    <property type="entry name" value="L-asparaginase 1"/>
    <property type="match status" value="1"/>
</dbReference>
<dbReference type="PIRSF" id="PIRSF500176">
    <property type="entry name" value="L_ASNase"/>
    <property type="match status" value="1"/>
</dbReference>
<dbReference type="SUPFAM" id="SSF48403">
    <property type="entry name" value="Ankyrin repeat"/>
    <property type="match status" value="1"/>
</dbReference>
<sequence length="794" mass="87462">MLSAQGRRIIAFPPSANVISCFKHPNSTRSFSKTTNFPMPLSSLFHFGNNERNSSSNRFCYYTWHADGTERLNEMDIARTKLDKLKLAPSTGAISMASEASSCNLHDDSPSPELLDESSVGQKNLIFAPDNNRIVKKHSISHFVHAAHHQHHKKSVPGVKPTFTTDGIGGGGGREMPEAKVLVLYTGGTVGMRCNKDTGVYEPEPHYLPLAIREIPPLNDKEYIEQHFSDVKVQPYCLPPVRHMKKRVIYWVVEYEPLLDSSDMTFDDWIRIAKDIRKSYHNYDGFVVLHGTDTLAYTASALSFMMENLGKPVVITGAQIPVAEVRSDGRENLIGALIVAGNFDIPEVSVYFNNKLLRGNRTTKLDNCGLEAFDSPNMNPLASMEITIKICYESIFRSGQISHFRIQENLCRNVSILRIFPSISIDCVRAALQDSVEGVVLQTYGSGNMPSRRLDIIEEIEKAVKRGCIVVNCSQCIKGMVDGNYFTGKILYDVGVIPGSDMTTESALVKLSYVLGHDDWDLETKKRMMGKNLRGEMTIAHSLNDNAHDIVASLARNIGINTSHEVELLRQAVFPPLVCHYARLNDVAQLRNLRLGGANMAAPDCNNTTALHIAAEMGHLETVQYLLKWGASVHARDGKNENPLVKAVHSKNLEVIKLLRETGGVLVMPAAEIGIMICVAASKGDDELLLAMHAAGATFAETDYNGRTALHAAVVSGLLPTIRLLCDRGASPNQSDNFGNTPLAEARAVNREDIVEILESYLPKTGPTNGVRAHSLDDDENRTPKTKFSIGGEV</sequence>
<feature type="region of interest" description="Disordered" evidence="9">
    <location>
        <begin position="766"/>
        <end position="794"/>
    </location>
</feature>
<dbReference type="InterPro" id="IPR036770">
    <property type="entry name" value="Ankyrin_rpt-contain_sf"/>
</dbReference>
<dbReference type="PROSITE" id="PS51732">
    <property type="entry name" value="ASN_GLN_ASE_3"/>
    <property type="match status" value="1"/>
</dbReference>
<dbReference type="WBParaSite" id="Pan_g16106.t1">
    <property type="protein sequence ID" value="Pan_g16106.t1"/>
    <property type="gene ID" value="Pan_g16106"/>
</dbReference>
<feature type="domain" description="Asparaginase/glutaminase C-terminal" evidence="11">
    <location>
        <begin position="413"/>
        <end position="529"/>
    </location>
</feature>
<feature type="binding site" evidence="6">
    <location>
        <begin position="292"/>
        <end position="293"/>
    </location>
    <ligand>
        <name>substrate</name>
    </ligand>
</feature>
<dbReference type="InterPro" id="IPR040919">
    <property type="entry name" value="Asparaginase_C"/>
</dbReference>
<evidence type="ECO:0000256" key="4">
    <source>
        <dbReference type="ARBA" id="ARBA00023043"/>
    </source>
</evidence>
<dbReference type="PROSITE" id="PS00917">
    <property type="entry name" value="ASN_GLN_ASE_2"/>
    <property type="match status" value="1"/>
</dbReference>
<dbReference type="PIRSF" id="PIRSF001220">
    <property type="entry name" value="L-ASNase_gatD"/>
    <property type="match status" value="1"/>
</dbReference>
<evidence type="ECO:0000313" key="13">
    <source>
        <dbReference type="WBParaSite" id="Pan_g16106.t1"/>
    </source>
</evidence>
<dbReference type="FunFam" id="3.40.50.1170:FF:000003">
    <property type="entry name" value="60 kDa lysophospholipase"/>
    <property type="match status" value="1"/>
</dbReference>
<keyword evidence="4 7" id="KW-0040">ANK repeat</keyword>
<reference evidence="13" key="2">
    <citation type="submission" date="2020-10" db="UniProtKB">
        <authorList>
            <consortium name="WormBaseParasite"/>
        </authorList>
    </citation>
    <scope>IDENTIFICATION</scope>
</reference>
<dbReference type="InterPro" id="IPR041725">
    <property type="entry name" value="L-asparaginase_I"/>
</dbReference>
<evidence type="ECO:0000256" key="8">
    <source>
        <dbReference type="PROSITE-ProRule" id="PRU10100"/>
    </source>
</evidence>
<evidence type="ECO:0000313" key="12">
    <source>
        <dbReference type="Proteomes" id="UP000492821"/>
    </source>
</evidence>
<evidence type="ECO:0000256" key="3">
    <source>
        <dbReference type="ARBA" id="ARBA00022801"/>
    </source>
</evidence>
<dbReference type="Pfam" id="PF17763">
    <property type="entry name" value="Asparaginase_C"/>
    <property type="match status" value="1"/>
</dbReference>
<dbReference type="InterPro" id="IPR027474">
    <property type="entry name" value="L-asparaginase_N"/>
</dbReference>
<dbReference type="PRINTS" id="PR00139">
    <property type="entry name" value="ASNGLNASE"/>
</dbReference>
<feature type="repeat" description="ANK" evidence="7">
    <location>
        <begin position="705"/>
        <end position="737"/>
    </location>
</feature>
<dbReference type="PANTHER" id="PTHR11707:SF28">
    <property type="entry name" value="60 KDA LYSOPHOSPHOLIPASE"/>
    <property type="match status" value="1"/>
</dbReference>
<dbReference type="Gene3D" id="3.40.50.40">
    <property type="match status" value="1"/>
</dbReference>
<dbReference type="Proteomes" id="UP000492821">
    <property type="component" value="Unassembled WGS sequence"/>
</dbReference>
<dbReference type="InterPro" id="IPR006034">
    <property type="entry name" value="Asparaginase/glutaminase-like"/>
</dbReference>
<organism evidence="12 13">
    <name type="scientific">Panagrellus redivivus</name>
    <name type="common">Microworm</name>
    <dbReference type="NCBI Taxonomy" id="6233"/>
    <lineage>
        <taxon>Eukaryota</taxon>
        <taxon>Metazoa</taxon>
        <taxon>Ecdysozoa</taxon>
        <taxon>Nematoda</taxon>
        <taxon>Chromadorea</taxon>
        <taxon>Rhabditida</taxon>
        <taxon>Tylenchina</taxon>
        <taxon>Panagrolaimomorpha</taxon>
        <taxon>Panagrolaimoidea</taxon>
        <taxon>Panagrolaimidae</taxon>
        <taxon>Panagrellus</taxon>
    </lineage>
</organism>
<evidence type="ECO:0000256" key="5">
    <source>
        <dbReference type="ARBA" id="ARBA00061199"/>
    </source>
</evidence>
<feature type="active site" evidence="8">
    <location>
        <position position="292"/>
    </location>
</feature>
<dbReference type="SUPFAM" id="SSF53774">
    <property type="entry name" value="Glutaminase/Asparaginase"/>
    <property type="match status" value="1"/>
</dbReference>
<evidence type="ECO:0000256" key="2">
    <source>
        <dbReference type="ARBA" id="ARBA00022737"/>
    </source>
</evidence>
<keyword evidence="3" id="KW-0378">Hydrolase</keyword>
<dbReference type="EC" id="3.5.1.1" evidence="1"/>
<dbReference type="InterPro" id="IPR006033">
    <property type="entry name" value="AsnA_fam"/>
</dbReference>
<feature type="binding site" evidence="6">
    <location>
        <position position="261"/>
    </location>
    <ligand>
        <name>substrate</name>
    </ligand>
</feature>
<accession>A0A7E4V4X9</accession>
<dbReference type="Pfam" id="PF12796">
    <property type="entry name" value="Ank_2"/>
    <property type="match status" value="2"/>
</dbReference>
<evidence type="ECO:0000256" key="6">
    <source>
        <dbReference type="PIRSR" id="PIRSR001220-2"/>
    </source>
</evidence>
<dbReference type="InterPro" id="IPR036152">
    <property type="entry name" value="Asp/glu_Ase-like_sf"/>
</dbReference>
<dbReference type="Gene3D" id="1.25.40.20">
    <property type="entry name" value="Ankyrin repeat-containing domain"/>
    <property type="match status" value="2"/>
</dbReference>
<dbReference type="PROSITE" id="PS50297">
    <property type="entry name" value="ANK_REP_REGION"/>
    <property type="match status" value="2"/>
</dbReference>
<dbReference type="InterPro" id="IPR002110">
    <property type="entry name" value="Ankyrin_rpt"/>
</dbReference>
<dbReference type="PROSITE" id="PS50088">
    <property type="entry name" value="ANK_REPEAT"/>
    <property type="match status" value="2"/>
</dbReference>
<dbReference type="AlphaFoldDB" id="A0A7E4V4X9"/>
<evidence type="ECO:0000256" key="7">
    <source>
        <dbReference type="PROSITE-ProRule" id="PRU00023"/>
    </source>
</evidence>
<evidence type="ECO:0000256" key="1">
    <source>
        <dbReference type="ARBA" id="ARBA00012920"/>
    </source>
</evidence>
<dbReference type="SMART" id="SM00248">
    <property type="entry name" value="ANK"/>
    <property type="match status" value="4"/>
</dbReference>
<evidence type="ECO:0000256" key="9">
    <source>
        <dbReference type="SAM" id="MobiDB-lite"/>
    </source>
</evidence>
<dbReference type="InterPro" id="IPR027473">
    <property type="entry name" value="L-asparaginase_C"/>
</dbReference>
<evidence type="ECO:0000259" key="11">
    <source>
        <dbReference type="Pfam" id="PF17763"/>
    </source>
</evidence>
<reference evidence="12" key="1">
    <citation type="journal article" date="2013" name="Genetics">
        <title>The draft genome and transcriptome of Panagrellus redivivus are shaped by the harsh demands of a free-living lifestyle.</title>
        <authorList>
            <person name="Srinivasan J."/>
            <person name="Dillman A.R."/>
            <person name="Macchietto M.G."/>
            <person name="Heikkinen L."/>
            <person name="Lakso M."/>
            <person name="Fracchia K.M."/>
            <person name="Antoshechkin I."/>
            <person name="Mortazavi A."/>
            <person name="Wong G."/>
            <person name="Sternberg P.W."/>
        </authorList>
    </citation>
    <scope>NUCLEOTIDE SEQUENCE [LARGE SCALE GENOMIC DNA]</scope>
    <source>
        <strain evidence="12">MT8872</strain>
    </source>
</reference>
<keyword evidence="2" id="KW-0677">Repeat</keyword>
<feature type="repeat" description="ANK" evidence="7">
    <location>
        <begin position="606"/>
        <end position="638"/>
    </location>
</feature>
<comment type="similarity">
    <text evidence="5">In the N-terminal section; belongs to the asparaginase 1 family.</text>
</comment>
<dbReference type="CDD" id="cd08963">
    <property type="entry name" value="L-asparaginase_I"/>
    <property type="match status" value="1"/>
</dbReference>
<name>A0A7E4V4X9_PANRE</name>
<proteinExistence type="inferred from homology"/>
<dbReference type="InterPro" id="IPR037152">
    <property type="entry name" value="L-asparaginase_N_sf"/>
</dbReference>
<dbReference type="SFLD" id="SFLDS00057">
    <property type="entry name" value="Glutaminase/Asparaginase"/>
    <property type="match status" value="1"/>
</dbReference>
<dbReference type="NCBIfam" id="TIGR00519">
    <property type="entry name" value="asnASE_I"/>
    <property type="match status" value="1"/>
</dbReference>
<dbReference type="InterPro" id="IPR027475">
    <property type="entry name" value="Asparaginase/glutaminase_AS2"/>
</dbReference>
<dbReference type="GO" id="GO:0009066">
    <property type="term" value="P:aspartate family amino acid metabolic process"/>
    <property type="evidence" value="ECO:0007669"/>
    <property type="project" value="UniProtKB-ARBA"/>
</dbReference>
<evidence type="ECO:0000259" key="10">
    <source>
        <dbReference type="Pfam" id="PF00710"/>
    </source>
</evidence>
<keyword evidence="12" id="KW-1185">Reference proteome</keyword>
<dbReference type="Pfam" id="PF00710">
    <property type="entry name" value="Asparaginase"/>
    <property type="match status" value="1"/>
</dbReference>
<dbReference type="GO" id="GO:0004067">
    <property type="term" value="F:asparaginase activity"/>
    <property type="evidence" value="ECO:0007669"/>
    <property type="project" value="UniProtKB-UniRule"/>
</dbReference>
<feature type="domain" description="L-asparaginase N-terminal" evidence="10">
    <location>
        <begin position="180"/>
        <end position="392"/>
    </location>
</feature>
<dbReference type="PANTHER" id="PTHR11707">
    <property type="entry name" value="L-ASPARAGINASE"/>
    <property type="match status" value="1"/>
</dbReference>
<dbReference type="Gene3D" id="3.40.50.1170">
    <property type="entry name" value="L-asparaginase, N-terminal domain"/>
    <property type="match status" value="1"/>
</dbReference>